<dbReference type="AlphaFoldDB" id="A0A7J9PSF8"/>
<keyword evidence="1" id="KW-0812">Transmembrane</keyword>
<keyword evidence="1" id="KW-0472">Membrane</keyword>
<gene>
    <name evidence="2" type="ORF">HNP94_001451</name>
</gene>
<evidence type="ECO:0000313" key="2">
    <source>
        <dbReference type="EMBL" id="MBA2864429.1"/>
    </source>
</evidence>
<organism evidence="2 3">
    <name type="scientific">Methanococcus maripaludis</name>
    <name type="common">Methanococcus deltae</name>
    <dbReference type="NCBI Taxonomy" id="39152"/>
    <lineage>
        <taxon>Archaea</taxon>
        <taxon>Methanobacteriati</taxon>
        <taxon>Methanobacteriota</taxon>
        <taxon>Methanomada group</taxon>
        <taxon>Methanococci</taxon>
        <taxon>Methanococcales</taxon>
        <taxon>Methanococcaceae</taxon>
        <taxon>Methanococcus</taxon>
    </lineage>
</organism>
<comment type="caution">
    <text evidence="2">The sequence shown here is derived from an EMBL/GenBank/DDBJ whole genome shotgun (WGS) entry which is preliminary data.</text>
</comment>
<keyword evidence="1" id="KW-1133">Transmembrane helix</keyword>
<evidence type="ECO:0000256" key="1">
    <source>
        <dbReference type="SAM" id="Phobius"/>
    </source>
</evidence>
<sequence>MNLWAFFVYFFQIKAYSILPPFLIFGLTISVYAGSGDGPTALLTEILLYPAFSILFGIDWTVVTAEIASVHVLNFILMLYIVYEIYNKPLSKPGKFDGFGGGF</sequence>
<dbReference type="Proteomes" id="UP000567099">
    <property type="component" value="Unassembled WGS sequence"/>
</dbReference>
<protein>
    <submittedName>
        <fullName evidence="2">Uncharacterized protein</fullName>
    </submittedName>
</protein>
<feature type="transmembrane region" description="Helical" evidence="1">
    <location>
        <begin position="6"/>
        <end position="29"/>
    </location>
</feature>
<accession>A0A7J9PSF8</accession>
<proteinExistence type="predicted"/>
<evidence type="ECO:0000313" key="3">
    <source>
        <dbReference type="Proteomes" id="UP000567099"/>
    </source>
</evidence>
<dbReference type="EMBL" id="JACDUO010000002">
    <property type="protein sequence ID" value="MBA2864429.1"/>
    <property type="molecule type" value="Genomic_DNA"/>
</dbReference>
<dbReference type="RefSeq" id="WP_181505188.1">
    <property type="nucleotide sequence ID" value="NZ_JACDUO010000002.1"/>
</dbReference>
<feature type="transmembrane region" description="Helical" evidence="1">
    <location>
        <begin position="68"/>
        <end position="86"/>
    </location>
</feature>
<feature type="transmembrane region" description="Helical" evidence="1">
    <location>
        <begin position="41"/>
        <end position="62"/>
    </location>
</feature>
<reference evidence="2 3" key="1">
    <citation type="submission" date="2020-07" db="EMBL/GenBank/DDBJ databases">
        <title>Genomic Encyclopedia of Type Strains, Phase IV (KMG-V): Genome sequencing to study the core and pangenomes of soil and plant-associated prokaryotes.</title>
        <authorList>
            <person name="Whitman W."/>
        </authorList>
    </citation>
    <scope>NUCLEOTIDE SEQUENCE [LARGE SCALE GENOMIC DNA]</scope>
    <source>
        <strain evidence="2 3">C13</strain>
    </source>
</reference>
<name>A0A7J9PSF8_METMI</name>